<evidence type="ECO:0000259" key="8">
    <source>
        <dbReference type="PROSITE" id="PS50048"/>
    </source>
</evidence>
<dbReference type="PROSITE" id="PS50048">
    <property type="entry name" value="ZN2_CY6_FUNGAL_2"/>
    <property type="match status" value="1"/>
</dbReference>
<sequence>MSVAIKMSTNTVGGQSTRQPPGSACLHCRNKKMKCDALQPRCKNCFNAGVECIRSNNYSRKRSAQRDHIEGPQDRVETSDAEVYDVQPKFNPGLFNLDFHMDSFYDMDYNFLENITPESFPILSPLDSLPSLIPSETVECSQPQTVIETAGILAPPLNDPINDLMHEDLDQLYLDRVHRLIPILHRRRYFSWTRSPNRTDAQTCLQFAMWTLATSLSTQLQHLRESFYQRTCSLLDKFTAQDTAAPQIEYAQACILIVNYDLMKENFRRGWTSAGRCIRVIQLMRLFEIDRSKGRNDREDWIQREEKRRAFWMAYSLDLFISLRGEWPLSLTGTDFVRLPALDKDFDNSHYVEMPFLGTVLSGASSSVLSPWAESIVFATIIRRITALTSELEGLSPGSSSTNVWSKIDLLRNILKSRLASLSFKHQDSHFPFSDDPMETFMIMIAQSSVLYLYNTQKSFSRATESSQNISMALQYEAQMAAQEIANLSTSILHMSRFKVQHFSLLSSEFNFMKVHTLIFAQIHPFTPLILAKCMEFYKSNQNLDEITQAAVKQIYELLRHISKVNNIAVEYLS</sequence>
<dbReference type="InterPro" id="IPR001138">
    <property type="entry name" value="Zn2Cys6_DnaBD"/>
</dbReference>
<evidence type="ECO:0000256" key="7">
    <source>
        <dbReference type="SAM" id="MobiDB-lite"/>
    </source>
</evidence>
<dbReference type="OrthoDB" id="3037908at2759"/>
<dbReference type="GO" id="GO:0006351">
    <property type="term" value="P:DNA-templated transcription"/>
    <property type="evidence" value="ECO:0007669"/>
    <property type="project" value="InterPro"/>
</dbReference>
<feature type="domain" description="Zn(2)-C6 fungal-type" evidence="8">
    <location>
        <begin position="24"/>
        <end position="54"/>
    </location>
</feature>
<feature type="compositionally biased region" description="Polar residues" evidence="7">
    <location>
        <begin position="7"/>
        <end position="20"/>
    </location>
</feature>
<dbReference type="Gene3D" id="4.10.240.10">
    <property type="entry name" value="Zn(2)-C6 fungal-type DNA-binding domain"/>
    <property type="match status" value="1"/>
</dbReference>
<dbReference type="Pfam" id="PF00172">
    <property type="entry name" value="Zn_clus"/>
    <property type="match status" value="1"/>
</dbReference>
<dbReference type="SUPFAM" id="SSF57701">
    <property type="entry name" value="Zn2/Cys6 DNA-binding domain"/>
    <property type="match status" value="1"/>
</dbReference>
<keyword evidence="6" id="KW-0539">Nucleus</keyword>
<name>B8M9K7_TALSN</name>
<evidence type="ECO:0000313" key="9">
    <source>
        <dbReference type="EMBL" id="EED18008.1"/>
    </source>
</evidence>
<protein>
    <recommendedName>
        <fullName evidence="8">Zn(2)-C6 fungal-type domain-containing protein</fullName>
    </recommendedName>
</protein>
<comment type="subcellular location">
    <subcellularLocation>
        <location evidence="1">Nucleus</location>
    </subcellularLocation>
</comment>
<dbReference type="SMART" id="SM00066">
    <property type="entry name" value="GAL4"/>
    <property type="match status" value="1"/>
</dbReference>
<dbReference type="EMBL" id="EQ962655">
    <property type="protein sequence ID" value="EED18008.1"/>
    <property type="molecule type" value="Genomic_DNA"/>
</dbReference>
<dbReference type="VEuPathDB" id="FungiDB:TSTA_117810"/>
<dbReference type="PROSITE" id="PS00463">
    <property type="entry name" value="ZN2_CY6_FUNGAL_1"/>
    <property type="match status" value="1"/>
</dbReference>
<keyword evidence="10" id="KW-1185">Reference proteome</keyword>
<proteinExistence type="predicted"/>
<dbReference type="CDD" id="cd00067">
    <property type="entry name" value="GAL4"/>
    <property type="match status" value="1"/>
</dbReference>
<feature type="region of interest" description="Disordered" evidence="7">
    <location>
        <begin position="1"/>
        <end position="21"/>
    </location>
</feature>
<reference evidence="10" key="1">
    <citation type="journal article" date="2015" name="Genome Announc.">
        <title>Genome sequence of the AIDS-associated pathogen Penicillium marneffei (ATCC18224) and its near taxonomic relative Talaromyces stipitatus (ATCC10500).</title>
        <authorList>
            <person name="Nierman W.C."/>
            <person name="Fedorova-Abrams N.D."/>
            <person name="Andrianopoulos A."/>
        </authorList>
    </citation>
    <scope>NUCLEOTIDE SEQUENCE [LARGE SCALE GENOMIC DNA]</scope>
    <source>
        <strain evidence="10">ATCC 10500 / CBS 375.48 / QM 6759 / NRRL 1006</strain>
    </source>
</reference>
<dbReference type="InterPro" id="IPR007219">
    <property type="entry name" value="XnlR_reg_dom"/>
</dbReference>
<evidence type="ECO:0000256" key="4">
    <source>
        <dbReference type="ARBA" id="ARBA00023125"/>
    </source>
</evidence>
<dbReference type="InterPro" id="IPR036864">
    <property type="entry name" value="Zn2-C6_fun-type_DNA-bd_sf"/>
</dbReference>
<dbReference type="GO" id="GO:0000981">
    <property type="term" value="F:DNA-binding transcription factor activity, RNA polymerase II-specific"/>
    <property type="evidence" value="ECO:0007669"/>
    <property type="project" value="InterPro"/>
</dbReference>
<accession>B8M9K7</accession>
<dbReference type="GO" id="GO:0005634">
    <property type="term" value="C:nucleus"/>
    <property type="evidence" value="ECO:0007669"/>
    <property type="project" value="UniProtKB-SubCell"/>
</dbReference>
<dbReference type="RefSeq" id="XP_002482000.1">
    <property type="nucleotide sequence ID" value="XM_002481955.1"/>
</dbReference>
<dbReference type="Pfam" id="PF04082">
    <property type="entry name" value="Fungal_trans"/>
    <property type="match status" value="1"/>
</dbReference>
<dbReference type="Proteomes" id="UP000001745">
    <property type="component" value="Unassembled WGS sequence"/>
</dbReference>
<dbReference type="AlphaFoldDB" id="B8M9K7"/>
<dbReference type="SMART" id="SM00906">
    <property type="entry name" value="Fungal_trans"/>
    <property type="match status" value="1"/>
</dbReference>
<dbReference type="PANTHER" id="PTHR47338:SF3">
    <property type="entry name" value="C6 FINGER DOMAIN TRANSCRIPTION FACTOR DBAA-RELATED"/>
    <property type="match status" value="1"/>
</dbReference>
<evidence type="ECO:0000313" key="10">
    <source>
        <dbReference type="Proteomes" id="UP000001745"/>
    </source>
</evidence>
<keyword evidence="4" id="KW-0238">DNA-binding</keyword>
<dbReference type="InterPro" id="IPR050815">
    <property type="entry name" value="TF_fung"/>
</dbReference>
<evidence type="ECO:0000256" key="3">
    <source>
        <dbReference type="ARBA" id="ARBA00023015"/>
    </source>
</evidence>
<keyword evidence="5" id="KW-0804">Transcription</keyword>
<dbReference type="GO" id="GO:0003677">
    <property type="term" value="F:DNA binding"/>
    <property type="evidence" value="ECO:0007669"/>
    <property type="project" value="UniProtKB-KW"/>
</dbReference>
<gene>
    <name evidence="9" type="ORF">TSTA_117810</name>
</gene>
<organism evidence="9 10">
    <name type="scientific">Talaromyces stipitatus (strain ATCC 10500 / CBS 375.48 / QM 6759 / NRRL 1006)</name>
    <name type="common">Penicillium stipitatum</name>
    <dbReference type="NCBI Taxonomy" id="441959"/>
    <lineage>
        <taxon>Eukaryota</taxon>
        <taxon>Fungi</taxon>
        <taxon>Dikarya</taxon>
        <taxon>Ascomycota</taxon>
        <taxon>Pezizomycotina</taxon>
        <taxon>Eurotiomycetes</taxon>
        <taxon>Eurotiomycetidae</taxon>
        <taxon>Eurotiales</taxon>
        <taxon>Trichocomaceae</taxon>
        <taxon>Talaromyces</taxon>
        <taxon>Talaromyces sect. Talaromyces</taxon>
    </lineage>
</organism>
<dbReference type="GeneID" id="8105839"/>
<keyword evidence="3" id="KW-0805">Transcription regulation</keyword>
<dbReference type="PhylomeDB" id="B8M9K7"/>
<keyword evidence="2" id="KW-0479">Metal-binding</keyword>
<dbReference type="CDD" id="cd12148">
    <property type="entry name" value="fungal_TF_MHR"/>
    <property type="match status" value="1"/>
</dbReference>
<dbReference type="GO" id="GO:0008270">
    <property type="term" value="F:zinc ion binding"/>
    <property type="evidence" value="ECO:0007669"/>
    <property type="project" value="InterPro"/>
</dbReference>
<evidence type="ECO:0000256" key="5">
    <source>
        <dbReference type="ARBA" id="ARBA00023163"/>
    </source>
</evidence>
<evidence type="ECO:0000256" key="2">
    <source>
        <dbReference type="ARBA" id="ARBA00022723"/>
    </source>
</evidence>
<evidence type="ECO:0000256" key="1">
    <source>
        <dbReference type="ARBA" id="ARBA00004123"/>
    </source>
</evidence>
<dbReference type="PANTHER" id="PTHR47338">
    <property type="entry name" value="ZN(II)2CYS6 TRANSCRIPTION FACTOR (EUROFUNG)-RELATED"/>
    <property type="match status" value="1"/>
</dbReference>
<evidence type="ECO:0000256" key="6">
    <source>
        <dbReference type="ARBA" id="ARBA00023242"/>
    </source>
</evidence>